<keyword evidence="9" id="KW-1185">Reference proteome</keyword>
<feature type="transmembrane region" description="Helical" evidence="6">
    <location>
        <begin position="81"/>
        <end position="101"/>
    </location>
</feature>
<comment type="caution">
    <text evidence="8">The sequence shown here is derived from an EMBL/GenBank/DDBJ whole genome shotgun (WGS) entry which is preliminary data.</text>
</comment>
<protein>
    <submittedName>
        <fullName evidence="8">CFEM domain-containing protein</fullName>
    </submittedName>
</protein>
<reference evidence="8 9" key="1">
    <citation type="journal article" date="2019" name="Appl. Microbiol. Biotechnol.">
        <title>Genome sequence of Isaria javanica and comparative genome analysis insights into family S53 peptidase evolution in fungal entomopathogens.</title>
        <authorList>
            <person name="Lin R."/>
            <person name="Zhang X."/>
            <person name="Xin B."/>
            <person name="Zou M."/>
            <person name="Gao Y."/>
            <person name="Qin F."/>
            <person name="Hu Q."/>
            <person name="Xie B."/>
            <person name="Cheng X."/>
        </authorList>
    </citation>
    <scope>NUCLEOTIDE SEQUENCE [LARGE SCALE GENOMIC DNA]</scope>
    <source>
        <strain evidence="8 9">IJ1G</strain>
    </source>
</reference>
<keyword evidence="4 6" id="KW-0472">Membrane</keyword>
<dbReference type="EMBL" id="SPUK01000026">
    <property type="protein sequence ID" value="TQV90522.1"/>
    <property type="molecule type" value="Genomic_DNA"/>
</dbReference>
<dbReference type="PANTHER" id="PTHR33048:SF143">
    <property type="entry name" value="EXTRACELLULAR MEMBRANE PROTEIN CFEM DOMAIN-CONTAINING PROTEIN-RELATED"/>
    <property type="match status" value="1"/>
</dbReference>
<evidence type="ECO:0000256" key="1">
    <source>
        <dbReference type="ARBA" id="ARBA00004141"/>
    </source>
</evidence>
<evidence type="ECO:0000256" key="4">
    <source>
        <dbReference type="ARBA" id="ARBA00023136"/>
    </source>
</evidence>
<comment type="similarity">
    <text evidence="5">Belongs to the SAT4 family.</text>
</comment>
<dbReference type="OrthoDB" id="2496787at2759"/>
<keyword evidence="2 6" id="KW-0812">Transmembrane</keyword>
<evidence type="ECO:0000256" key="3">
    <source>
        <dbReference type="ARBA" id="ARBA00022989"/>
    </source>
</evidence>
<dbReference type="STRING" id="43265.A0A545VJI4"/>
<feature type="transmembrane region" description="Helical" evidence="6">
    <location>
        <begin position="108"/>
        <end position="130"/>
    </location>
</feature>
<comment type="subcellular location">
    <subcellularLocation>
        <location evidence="1">Membrane</location>
        <topology evidence="1">Multi-pass membrane protein</topology>
    </subcellularLocation>
</comment>
<proteinExistence type="inferred from homology"/>
<gene>
    <name evidence="8" type="ORF">IF1G_10845</name>
</gene>
<dbReference type="Proteomes" id="UP000315783">
    <property type="component" value="Unassembled WGS sequence"/>
</dbReference>
<organism evidence="8 9">
    <name type="scientific">Cordyceps javanica</name>
    <dbReference type="NCBI Taxonomy" id="43265"/>
    <lineage>
        <taxon>Eukaryota</taxon>
        <taxon>Fungi</taxon>
        <taxon>Dikarya</taxon>
        <taxon>Ascomycota</taxon>
        <taxon>Pezizomycotina</taxon>
        <taxon>Sordariomycetes</taxon>
        <taxon>Hypocreomycetidae</taxon>
        <taxon>Hypocreales</taxon>
        <taxon>Cordycipitaceae</taxon>
        <taxon>Cordyceps</taxon>
    </lineage>
</organism>
<evidence type="ECO:0000313" key="9">
    <source>
        <dbReference type="Proteomes" id="UP000315783"/>
    </source>
</evidence>
<keyword evidence="3 6" id="KW-1133">Transmembrane helix</keyword>
<dbReference type="GO" id="GO:0016020">
    <property type="term" value="C:membrane"/>
    <property type="evidence" value="ECO:0007669"/>
    <property type="project" value="UniProtKB-SubCell"/>
</dbReference>
<evidence type="ECO:0000259" key="7">
    <source>
        <dbReference type="Pfam" id="PF20684"/>
    </source>
</evidence>
<feature type="domain" description="Rhodopsin" evidence="7">
    <location>
        <begin position="20"/>
        <end position="203"/>
    </location>
</feature>
<name>A0A545VJI4_9HYPO</name>
<dbReference type="InterPro" id="IPR052337">
    <property type="entry name" value="SAT4-like"/>
</dbReference>
<dbReference type="InterPro" id="IPR049326">
    <property type="entry name" value="Rhodopsin_dom_fungi"/>
</dbReference>
<sequence>MTVGTFAVVLARLLFSYFFSTRARLSSDDWALMATIPLGIPSAAAVIFGLVAHGLGTDIWGLQVATVVVFGHYFYVMEIMYVLLLTLVKLTLTLFYLNIFFDRTIRYLLWSTVVFHIAVAMVFTVGGVFACMPARYRWEQYSLIGDSSMPGQCIYINAGGWANGAISVASDIWLLAIPFSQVGKLSLHRKDKLCVGLMFLTGAM</sequence>
<dbReference type="PANTHER" id="PTHR33048">
    <property type="entry name" value="PTH11-LIKE INTEGRAL MEMBRANE PROTEIN (AFU_ORTHOLOGUE AFUA_5G11245)"/>
    <property type="match status" value="1"/>
</dbReference>
<evidence type="ECO:0000256" key="2">
    <source>
        <dbReference type="ARBA" id="ARBA00022692"/>
    </source>
</evidence>
<dbReference type="AlphaFoldDB" id="A0A545VJI4"/>
<accession>A0A545VJI4</accession>
<feature type="transmembrane region" description="Helical" evidence="6">
    <location>
        <begin position="30"/>
        <end position="52"/>
    </location>
</feature>
<dbReference type="Pfam" id="PF20684">
    <property type="entry name" value="Fung_rhodopsin"/>
    <property type="match status" value="1"/>
</dbReference>
<evidence type="ECO:0000256" key="6">
    <source>
        <dbReference type="SAM" id="Phobius"/>
    </source>
</evidence>
<evidence type="ECO:0000313" key="8">
    <source>
        <dbReference type="EMBL" id="TQV90522.1"/>
    </source>
</evidence>
<evidence type="ECO:0000256" key="5">
    <source>
        <dbReference type="ARBA" id="ARBA00038359"/>
    </source>
</evidence>